<proteinExistence type="predicted"/>
<evidence type="ECO:0000313" key="2">
    <source>
        <dbReference type="EMBL" id="MBB3947353.1"/>
    </source>
</evidence>
<dbReference type="Proteomes" id="UP000565286">
    <property type="component" value="Unassembled WGS sequence"/>
</dbReference>
<name>A0A7W6CBK1_9HYPH</name>
<dbReference type="RefSeq" id="WP_234900486.1">
    <property type="nucleotide sequence ID" value="NZ_JAAMCM010000038.1"/>
</dbReference>
<evidence type="ECO:0000313" key="3">
    <source>
        <dbReference type="Proteomes" id="UP000565286"/>
    </source>
</evidence>
<gene>
    <name evidence="2" type="ORF">GGQ73_003320</name>
</gene>
<feature type="domain" description="Xylose isomerase-like TIM barrel" evidence="1">
    <location>
        <begin position="28"/>
        <end position="96"/>
    </location>
</feature>
<protein>
    <submittedName>
        <fullName evidence="2">Sugar phosphate isomerase/epimerase</fullName>
    </submittedName>
</protein>
<dbReference type="InterPro" id="IPR036237">
    <property type="entry name" value="Xyl_isomerase-like_sf"/>
</dbReference>
<dbReference type="AlphaFoldDB" id="A0A7W6CBK1"/>
<organism evidence="2 3">
    <name type="scientific">Rhizobium skierniewicense</name>
    <dbReference type="NCBI Taxonomy" id="984260"/>
    <lineage>
        <taxon>Bacteria</taxon>
        <taxon>Pseudomonadati</taxon>
        <taxon>Pseudomonadota</taxon>
        <taxon>Alphaproteobacteria</taxon>
        <taxon>Hyphomicrobiales</taxon>
        <taxon>Rhizobiaceae</taxon>
        <taxon>Rhizobium/Agrobacterium group</taxon>
        <taxon>Rhizobium</taxon>
    </lineage>
</organism>
<dbReference type="Gene3D" id="3.20.20.150">
    <property type="entry name" value="Divalent-metal-dependent TIM barrel enzymes"/>
    <property type="match status" value="1"/>
</dbReference>
<accession>A0A7W6CBK1</accession>
<keyword evidence="2" id="KW-0413">Isomerase</keyword>
<comment type="caution">
    <text evidence="2">The sequence shown here is derived from an EMBL/GenBank/DDBJ whole genome shotgun (WGS) entry which is preliminary data.</text>
</comment>
<keyword evidence="3" id="KW-1185">Reference proteome</keyword>
<dbReference type="InterPro" id="IPR013022">
    <property type="entry name" value="Xyl_isomerase-like_TIM-brl"/>
</dbReference>
<dbReference type="SUPFAM" id="SSF51658">
    <property type="entry name" value="Xylose isomerase-like"/>
    <property type="match status" value="1"/>
</dbReference>
<evidence type="ECO:0000259" key="1">
    <source>
        <dbReference type="Pfam" id="PF01261"/>
    </source>
</evidence>
<dbReference type="GO" id="GO:0016853">
    <property type="term" value="F:isomerase activity"/>
    <property type="evidence" value="ECO:0007669"/>
    <property type="project" value="UniProtKB-KW"/>
</dbReference>
<dbReference type="EMBL" id="JACIDV010000010">
    <property type="protein sequence ID" value="MBB3947353.1"/>
    <property type="molecule type" value="Genomic_DNA"/>
</dbReference>
<sequence length="111" mass="12853">MREVYDFRRFTFKRAFHLQRVLRWNASRLAYHHHLMMVAETFEEISDIIGEAGPETGLLLDTGHAAAAGFDYAKLIERFGDRIVHIHLKDVRKASRAEVQSKDLPSVDEKT</sequence>
<reference evidence="2 3" key="1">
    <citation type="submission" date="2020-08" db="EMBL/GenBank/DDBJ databases">
        <title>Genomic Encyclopedia of Type Strains, Phase IV (KMG-IV): sequencing the most valuable type-strain genomes for metagenomic binning, comparative biology and taxonomic classification.</title>
        <authorList>
            <person name="Goeker M."/>
        </authorList>
    </citation>
    <scope>NUCLEOTIDE SEQUENCE [LARGE SCALE GENOMIC DNA]</scope>
    <source>
        <strain evidence="2 3">DSM 26438</strain>
    </source>
</reference>
<dbReference type="Pfam" id="PF01261">
    <property type="entry name" value="AP_endonuc_2"/>
    <property type="match status" value="1"/>
</dbReference>